<sequence length="299" mass="33541">MKYQNSSVLTLIIGLILVTNVFLSPLTEAKHRVKRLSSPDFDKDETIKLARYVVSIQSRTPKKYFGDSHFCGGTLINPTYVLTSAHCTMDSTKTMFRNRMFLVVAGSPNRFKFVSGKTFCAPVDKIFVPKNFTQYNTDNIALMRLAEKMPTNNPRIAFISLPTVPPDFGNKHTVLGWGQMYKDGPMSAYINRIDIVLQNRSSCQDKLTIFKPEMMCAYNNGSDASPCHGDIGAPMLKNEVLIGIVSYPIGCGNTEVPSIFTNVYYHLDWINMKMNAAGRQQLFNISNGLMYLILLSLCV</sequence>
<keyword evidence="13" id="KW-1185">Reference proteome</keyword>
<evidence type="ECO:0000256" key="4">
    <source>
        <dbReference type="ARBA" id="ARBA00022729"/>
    </source>
</evidence>
<gene>
    <name evidence="12" type="primary">Dwil\GK21453</name>
    <name evidence="12" type="ORF">Dwil_GK21453</name>
</gene>
<reference evidence="12 13" key="1">
    <citation type="journal article" date="2007" name="Nature">
        <title>Evolution of genes and genomes on the Drosophila phylogeny.</title>
        <authorList>
            <consortium name="Drosophila 12 Genomes Consortium"/>
            <person name="Clark A.G."/>
            <person name="Eisen M.B."/>
            <person name="Smith D.R."/>
            <person name="Bergman C.M."/>
            <person name="Oliver B."/>
            <person name="Markow T.A."/>
            <person name="Kaufman T.C."/>
            <person name="Kellis M."/>
            <person name="Gelbart W."/>
            <person name="Iyer V.N."/>
            <person name="Pollard D.A."/>
            <person name="Sackton T.B."/>
            <person name="Larracuente A.M."/>
            <person name="Singh N.D."/>
            <person name="Abad J.P."/>
            <person name="Abt D.N."/>
            <person name="Adryan B."/>
            <person name="Aguade M."/>
            <person name="Akashi H."/>
            <person name="Anderson W.W."/>
            <person name="Aquadro C.F."/>
            <person name="Ardell D.H."/>
            <person name="Arguello R."/>
            <person name="Artieri C.G."/>
            <person name="Barbash D.A."/>
            <person name="Barker D."/>
            <person name="Barsanti P."/>
            <person name="Batterham P."/>
            <person name="Batzoglou S."/>
            <person name="Begun D."/>
            <person name="Bhutkar A."/>
            <person name="Blanco E."/>
            <person name="Bosak S.A."/>
            <person name="Bradley R.K."/>
            <person name="Brand A.D."/>
            <person name="Brent M.R."/>
            <person name="Brooks A.N."/>
            <person name="Brown R.H."/>
            <person name="Butlin R.K."/>
            <person name="Caggese C."/>
            <person name="Calvi B.R."/>
            <person name="Bernardo de Carvalho A."/>
            <person name="Caspi A."/>
            <person name="Castrezana S."/>
            <person name="Celniker S.E."/>
            <person name="Chang J.L."/>
            <person name="Chapple C."/>
            <person name="Chatterji S."/>
            <person name="Chinwalla A."/>
            <person name="Civetta A."/>
            <person name="Clifton S.W."/>
            <person name="Comeron J.M."/>
            <person name="Costello J.C."/>
            <person name="Coyne J.A."/>
            <person name="Daub J."/>
            <person name="David R.G."/>
            <person name="Delcher A.L."/>
            <person name="Delehaunty K."/>
            <person name="Do C.B."/>
            <person name="Ebling H."/>
            <person name="Edwards K."/>
            <person name="Eickbush T."/>
            <person name="Evans J.D."/>
            <person name="Filipski A."/>
            <person name="Findeiss S."/>
            <person name="Freyhult E."/>
            <person name="Fulton L."/>
            <person name="Fulton R."/>
            <person name="Garcia A.C."/>
            <person name="Gardiner A."/>
            <person name="Garfield D.A."/>
            <person name="Garvin B.E."/>
            <person name="Gibson G."/>
            <person name="Gilbert D."/>
            <person name="Gnerre S."/>
            <person name="Godfrey J."/>
            <person name="Good R."/>
            <person name="Gotea V."/>
            <person name="Gravely B."/>
            <person name="Greenberg A.J."/>
            <person name="Griffiths-Jones S."/>
            <person name="Gross S."/>
            <person name="Guigo R."/>
            <person name="Gustafson E.A."/>
            <person name="Haerty W."/>
            <person name="Hahn M.W."/>
            <person name="Halligan D.L."/>
            <person name="Halpern A.L."/>
            <person name="Halter G.M."/>
            <person name="Han M.V."/>
            <person name="Heger A."/>
            <person name="Hillier L."/>
            <person name="Hinrichs A.S."/>
            <person name="Holmes I."/>
            <person name="Hoskins R.A."/>
            <person name="Hubisz M.J."/>
            <person name="Hultmark D."/>
            <person name="Huntley M.A."/>
            <person name="Jaffe D.B."/>
            <person name="Jagadeeshan S."/>
            <person name="Jeck W.R."/>
            <person name="Johnson J."/>
            <person name="Jones C.D."/>
            <person name="Jordan W.C."/>
            <person name="Karpen G.H."/>
            <person name="Kataoka E."/>
            <person name="Keightley P.D."/>
            <person name="Kheradpour P."/>
            <person name="Kirkness E.F."/>
            <person name="Koerich L.B."/>
            <person name="Kristiansen K."/>
            <person name="Kudrna D."/>
            <person name="Kulathinal R.J."/>
            <person name="Kumar S."/>
            <person name="Kwok R."/>
            <person name="Lander E."/>
            <person name="Langley C.H."/>
            <person name="Lapoint R."/>
            <person name="Lazzaro B.P."/>
            <person name="Lee S.J."/>
            <person name="Levesque L."/>
            <person name="Li R."/>
            <person name="Lin C.F."/>
            <person name="Lin M.F."/>
            <person name="Lindblad-Toh K."/>
            <person name="Llopart A."/>
            <person name="Long M."/>
            <person name="Low L."/>
            <person name="Lozovsky E."/>
            <person name="Lu J."/>
            <person name="Luo M."/>
            <person name="Machado C.A."/>
            <person name="Makalowski W."/>
            <person name="Marzo M."/>
            <person name="Matsuda M."/>
            <person name="Matzkin L."/>
            <person name="McAllister B."/>
            <person name="McBride C.S."/>
            <person name="McKernan B."/>
            <person name="McKernan K."/>
            <person name="Mendez-Lago M."/>
            <person name="Minx P."/>
            <person name="Mollenhauer M.U."/>
            <person name="Montooth K."/>
            <person name="Mount S.M."/>
            <person name="Mu X."/>
            <person name="Myers E."/>
            <person name="Negre B."/>
            <person name="Newfeld S."/>
            <person name="Nielsen R."/>
            <person name="Noor M.A."/>
            <person name="O'Grady P."/>
            <person name="Pachter L."/>
            <person name="Papaceit M."/>
            <person name="Parisi M.J."/>
            <person name="Parisi M."/>
            <person name="Parts L."/>
            <person name="Pedersen J.S."/>
            <person name="Pesole G."/>
            <person name="Phillippy A.M."/>
            <person name="Ponting C.P."/>
            <person name="Pop M."/>
            <person name="Porcelli D."/>
            <person name="Powell J.R."/>
            <person name="Prohaska S."/>
            <person name="Pruitt K."/>
            <person name="Puig M."/>
            <person name="Quesneville H."/>
            <person name="Ram K.R."/>
            <person name="Rand D."/>
            <person name="Rasmussen M.D."/>
            <person name="Reed L.K."/>
            <person name="Reenan R."/>
            <person name="Reily A."/>
            <person name="Remington K.A."/>
            <person name="Rieger T.T."/>
            <person name="Ritchie M.G."/>
            <person name="Robin C."/>
            <person name="Rogers Y.H."/>
            <person name="Rohde C."/>
            <person name="Rozas J."/>
            <person name="Rubenfield M.J."/>
            <person name="Ruiz A."/>
            <person name="Russo S."/>
            <person name="Salzberg S.L."/>
            <person name="Sanchez-Gracia A."/>
            <person name="Saranga D.J."/>
            <person name="Sato H."/>
            <person name="Schaeffer S.W."/>
            <person name="Schatz M.C."/>
            <person name="Schlenke T."/>
            <person name="Schwartz R."/>
            <person name="Segarra C."/>
            <person name="Singh R.S."/>
            <person name="Sirot L."/>
            <person name="Sirota M."/>
            <person name="Sisneros N.B."/>
            <person name="Smith C.D."/>
            <person name="Smith T.F."/>
            <person name="Spieth J."/>
            <person name="Stage D.E."/>
            <person name="Stark A."/>
            <person name="Stephan W."/>
            <person name="Strausberg R.L."/>
            <person name="Strempel S."/>
            <person name="Sturgill D."/>
            <person name="Sutton G."/>
            <person name="Sutton G.G."/>
            <person name="Tao W."/>
            <person name="Teichmann S."/>
            <person name="Tobari Y.N."/>
            <person name="Tomimura Y."/>
            <person name="Tsolas J.M."/>
            <person name="Valente V.L."/>
            <person name="Venter E."/>
            <person name="Venter J.C."/>
            <person name="Vicario S."/>
            <person name="Vieira F.G."/>
            <person name="Vilella A.J."/>
            <person name="Villasante A."/>
            <person name="Walenz B."/>
            <person name="Wang J."/>
            <person name="Wasserman M."/>
            <person name="Watts T."/>
            <person name="Wilson D."/>
            <person name="Wilson R.K."/>
            <person name="Wing R.A."/>
            <person name="Wolfner M.F."/>
            <person name="Wong A."/>
            <person name="Wong G.K."/>
            <person name="Wu C.I."/>
            <person name="Wu G."/>
            <person name="Yamamoto D."/>
            <person name="Yang H.P."/>
            <person name="Yang S.P."/>
            <person name="Yorke J.A."/>
            <person name="Yoshida K."/>
            <person name="Zdobnov E."/>
            <person name="Zhang P."/>
            <person name="Zhang Y."/>
            <person name="Zimin A.V."/>
            <person name="Baldwin J."/>
            <person name="Abdouelleil A."/>
            <person name="Abdulkadir J."/>
            <person name="Abebe A."/>
            <person name="Abera B."/>
            <person name="Abreu J."/>
            <person name="Acer S.C."/>
            <person name="Aftuck L."/>
            <person name="Alexander A."/>
            <person name="An P."/>
            <person name="Anderson E."/>
            <person name="Anderson S."/>
            <person name="Arachi H."/>
            <person name="Azer M."/>
            <person name="Bachantsang P."/>
            <person name="Barry A."/>
            <person name="Bayul T."/>
            <person name="Berlin A."/>
            <person name="Bessette D."/>
            <person name="Bloom T."/>
            <person name="Blye J."/>
            <person name="Boguslavskiy L."/>
            <person name="Bonnet C."/>
            <person name="Boukhgalter B."/>
            <person name="Bourzgui I."/>
            <person name="Brown A."/>
            <person name="Cahill P."/>
            <person name="Channer S."/>
            <person name="Cheshatsang Y."/>
            <person name="Chuda L."/>
            <person name="Citroen M."/>
            <person name="Collymore A."/>
            <person name="Cooke P."/>
            <person name="Costello M."/>
            <person name="D'Aco K."/>
            <person name="Daza R."/>
            <person name="De Haan G."/>
            <person name="DeGray S."/>
            <person name="DeMaso C."/>
            <person name="Dhargay N."/>
            <person name="Dooley K."/>
            <person name="Dooley E."/>
            <person name="Doricent M."/>
            <person name="Dorje P."/>
            <person name="Dorjee K."/>
            <person name="Dupes A."/>
            <person name="Elong R."/>
            <person name="Falk J."/>
            <person name="Farina A."/>
            <person name="Faro S."/>
            <person name="Ferguson D."/>
            <person name="Fisher S."/>
            <person name="Foley C.D."/>
            <person name="Franke A."/>
            <person name="Friedrich D."/>
            <person name="Gadbois L."/>
            <person name="Gearin G."/>
            <person name="Gearin C.R."/>
            <person name="Giannoukos G."/>
            <person name="Goode T."/>
            <person name="Graham J."/>
            <person name="Grandbois E."/>
            <person name="Grewal S."/>
            <person name="Gyaltsen K."/>
            <person name="Hafez N."/>
            <person name="Hagos B."/>
            <person name="Hall J."/>
            <person name="Henson C."/>
            <person name="Hollinger A."/>
            <person name="Honan T."/>
            <person name="Huard M.D."/>
            <person name="Hughes L."/>
            <person name="Hurhula B."/>
            <person name="Husby M.E."/>
            <person name="Kamat A."/>
            <person name="Kanga B."/>
            <person name="Kashin S."/>
            <person name="Khazanovich D."/>
            <person name="Kisner P."/>
            <person name="Lance K."/>
            <person name="Lara M."/>
            <person name="Lee W."/>
            <person name="Lennon N."/>
            <person name="Letendre F."/>
            <person name="LeVine R."/>
            <person name="Lipovsky A."/>
            <person name="Liu X."/>
            <person name="Liu J."/>
            <person name="Liu S."/>
            <person name="Lokyitsang T."/>
            <person name="Lokyitsang Y."/>
            <person name="Lubonja R."/>
            <person name="Lui A."/>
            <person name="MacDonald P."/>
            <person name="Magnisalis V."/>
            <person name="Maru K."/>
            <person name="Matthews C."/>
            <person name="McCusker W."/>
            <person name="McDonough S."/>
            <person name="Mehta T."/>
            <person name="Meldrim J."/>
            <person name="Meneus L."/>
            <person name="Mihai O."/>
            <person name="Mihalev A."/>
            <person name="Mihova T."/>
            <person name="Mittelman R."/>
            <person name="Mlenga V."/>
            <person name="Montmayeur A."/>
            <person name="Mulrain L."/>
            <person name="Navidi A."/>
            <person name="Naylor J."/>
            <person name="Negash T."/>
            <person name="Nguyen T."/>
            <person name="Nguyen N."/>
            <person name="Nicol R."/>
            <person name="Norbu C."/>
            <person name="Norbu N."/>
            <person name="Novod N."/>
            <person name="O'Neill B."/>
            <person name="Osman S."/>
            <person name="Markiewicz E."/>
            <person name="Oyono O.L."/>
            <person name="Patti C."/>
            <person name="Phunkhang P."/>
            <person name="Pierre F."/>
            <person name="Priest M."/>
            <person name="Raghuraman S."/>
            <person name="Rege F."/>
            <person name="Reyes R."/>
            <person name="Rise C."/>
            <person name="Rogov P."/>
            <person name="Ross K."/>
            <person name="Ryan E."/>
            <person name="Settipalli S."/>
            <person name="Shea T."/>
            <person name="Sherpa N."/>
            <person name="Shi L."/>
            <person name="Shih D."/>
            <person name="Sparrow T."/>
            <person name="Spaulding J."/>
            <person name="Stalker J."/>
            <person name="Stange-Thomann N."/>
            <person name="Stavropoulos S."/>
            <person name="Stone C."/>
            <person name="Strader C."/>
            <person name="Tesfaye S."/>
            <person name="Thomson T."/>
            <person name="Thoulutsang Y."/>
            <person name="Thoulutsang D."/>
            <person name="Topham K."/>
            <person name="Topping I."/>
            <person name="Tsamla T."/>
            <person name="Vassiliev H."/>
            <person name="Vo A."/>
            <person name="Wangchuk T."/>
            <person name="Wangdi T."/>
            <person name="Weiand M."/>
            <person name="Wilkinson J."/>
            <person name="Wilson A."/>
            <person name="Yadav S."/>
            <person name="Young G."/>
            <person name="Yu Q."/>
            <person name="Zembek L."/>
            <person name="Zhong D."/>
            <person name="Zimmer A."/>
            <person name="Zwirko Z."/>
            <person name="Jaffe D.B."/>
            <person name="Alvarez P."/>
            <person name="Brockman W."/>
            <person name="Butler J."/>
            <person name="Chin C."/>
            <person name="Gnerre S."/>
            <person name="Grabherr M."/>
            <person name="Kleber M."/>
            <person name="Mauceli E."/>
            <person name="MacCallum I."/>
        </authorList>
    </citation>
    <scope>NUCLEOTIDE SEQUENCE [LARGE SCALE GENOMIC DNA]</scope>
    <source>
        <strain evidence="13">Tucson 14030-0811.24</strain>
    </source>
</reference>
<dbReference type="InterPro" id="IPR050430">
    <property type="entry name" value="Peptidase_S1"/>
</dbReference>
<dbReference type="OMA" id="GMMCAGK"/>
<dbReference type="InterPro" id="IPR001254">
    <property type="entry name" value="Trypsin_dom"/>
</dbReference>
<evidence type="ECO:0000256" key="10">
    <source>
        <dbReference type="ARBA" id="ARBA00038868"/>
    </source>
</evidence>
<comment type="similarity">
    <text evidence="2">Belongs to the peptidase S1 family.</text>
</comment>
<dbReference type="Pfam" id="PF00089">
    <property type="entry name" value="Trypsin"/>
    <property type="match status" value="1"/>
</dbReference>
<evidence type="ECO:0000313" key="13">
    <source>
        <dbReference type="Proteomes" id="UP000007798"/>
    </source>
</evidence>
<dbReference type="SMR" id="B4MQA8"/>
<keyword evidence="3" id="KW-0645">Protease</keyword>
<evidence type="ECO:0000256" key="3">
    <source>
        <dbReference type="ARBA" id="ARBA00022670"/>
    </source>
</evidence>
<dbReference type="GO" id="GO:0006508">
    <property type="term" value="P:proteolysis"/>
    <property type="evidence" value="ECO:0007669"/>
    <property type="project" value="UniProtKB-KW"/>
</dbReference>
<dbReference type="GO" id="GO:0004252">
    <property type="term" value="F:serine-type endopeptidase activity"/>
    <property type="evidence" value="ECO:0007669"/>
    <property type="project" value="UniProtKB-EC"/>
</dbReference>
<keyword evidence="4" id="KW-0732">Signal</keyword>
<dbReference type="SUPFAM" id="SSF50494">
    <property type="entry name" value="Trypsin-like serine proteases"/>
    <property type="match status" value="1"/>
</dbReference>
<dbReference type="InterPro" id="IPR043504">
    <property type="entry name" value="Peptidase_S1_PA_chymotrypsin"/>
</dbReference>
<accession>B4MQA8</accession>
<comment type="catalytic activity">
    <reaction evidence="9">
        <text>Preferential cleavage: Arg-|-Xaa, Lys-|-Xaa.</text>
        <dbReference type="EC" id="3.4.21.4"/>
    </reaction>
</comment>
<dbReference type="InterPro" id="IPR009003">
    <property type="entry name" value="Peptidase_S1_PA"/>
</dbReference>
<dbReference type="Gene3D" id="2.40.10.10">
    <property type="entry name" value="Trypsin-like serine proteases"/>
    <property type="match status" value="1"/>
</dbReference>
<dbReference type="PRINTS" id="PR00722">
    <property type="entry name" value="CHYMOTRYPSIN"/>
</dbReference>
<name>B4MQA8_DROWI</name>
<dbReference type="AlphaFoldDB" id="B4MQA8"/>
<feature type="domain" description="Peptidase S1" evidence="11">
    <location>
        <begin position="52"/>
        <end position="275"/>
    </location>
</feature>
<dbReference type="PANTHER" id="PTHR24276">
    <property type="entry name" value="POLYSERASE-RELATED"/>
    <property type="match status" value="1"/>
</dbReference>
<dbReference type="GO" id="GO:0005576">
    <property type="term" value="C:extracellular region"/>
    <property type="evidence" value="ECO:0007669"/>
    <property type="project" value="UniProtKB-SubCell"/>
</dbReference>
<evidence type="ECO:0000259" key="11">
    <source>
        <dbReference type="PROSITE" id="PS50240"/>
    </source>
</evidence>
<evidence type="ECO:0000256" key="8">
    <source>
        <dbReference type="ARBA" id="ARBA00023157"/>
    </source>
</evidence>
<dbReference type="EC" id="3.4.21.4" evidence="10"/>
<evidence type="ECO:0000256" key="2">
    <source>
        <dbReference type="ARBA" id="ARBA00007664"/>
    </source>
</evidence>
<evidence type="ECO:0000256" key="5">
    <source>
        <dbReference type="ARBA" id="ARBA00022801"/>
    </source>
</evidence>
<dbReference type="eggNOG" id="KOG3627">
    <property type="taxonomic scope" value="Eukaryota"/>
</dbReference>
<dbReference type="InterPro" id="IPR001314">
    <property type="entry name" value="Peptidase_S1A"/>
</dbReference>
<dbReference type="STRING" id="7260.B4MQA8"/>
<keyword evidence="5" id="KW-0378">Hydrolase</keyword>
<protein>
    <recommendedName>
        <fullName evidence="10">trypsin</fullName>
        <ecNumber evidence="10">3.4.21.4</ecNumber>
    </recommendedName>
</protein>
<evidence type="ECO:0000256" key="7">
    <source>
        <dbReference type="ARBA" id="ARBA00023145"/>
    </source>
</evidence>
<organism evidence="13">
    <name type="scientific">Drosophila willistoni</name>
    <name type="common">Fruit fly</name>
    <dbReference type="NCBI Taxonomy" id="7260"/>
    <lineage>
        <taxon>Eukaryota</taxon>
        <taxon>Metazoa</taxon>
        <taxon>Ecdysozoa</taxon>
        <taxon>Arthropoda</taxon>
        <taxon>Hexapoda</taxon>
        <taxon>Insecta</taxon>
        <taxon>Pterygota</taxon>
        <taxon>Neoptera</taxon>
        <taxon>Endopterygota</taxon>
        <taxon>Diptera</taxon>
        <taxon>Brachycera</taxon>
        <taxon>Muscomorpha</taxon>
        <taxon>Ephydroidea</taxon>
        <taxon>Drosophilidae</taxon>
        <taxon>Drosophila</taxon>
        <taxon>Sophophora</taxon>
    </lineage>
</organism>
<evidence type="ECO:0000256" key="1">
    <source>
        <dbReference type="ARBA" id="ARBA00004239"/>
    </source>
</evidence>
<dbReference type="Proteomes" id="UP000007798">
    <property type="component" value="Unassembled WGS sequence"/>
</dbReference>
<dbReference type="HOGENOM" id="CLU_006842_7_2_1"/>
<comment type="subcellular location">
    <subcellularLocation>
        <location evidence="1">Secreted</location>
        <location evidence="1">Extracellular space</location>
    </subcellularLocation>
</comment>
<dbReference type="InParanoid" id="B4MQA8"/>
<evidence type="ECO:0000256" key="9">
    <source>
        <dbReference type="ARBA" id="ARBA00036320"/>
    </source>
</evidence>
<keyword evidence="8" id="KW-1015">Disulfide bond</keyword>
<dbReference type="SMART" id="SM00020">
    <property type="entry name" value="Tryp_SPc"/>
    <property type="match status" value="1"/>
</dbReference>
<keyword evidence="7" id="KW-0865">Zymogen</keyword>
<dbReference type="PROSITE" id="PS50240">
    <property type="entry name" value="TRYPSIN_DOM"/>
    <property type="match status" value="1"/>
</dbReference>
<dbReference type="EMBL" id="CH963849">
    <property type="protein sequence ID" value="EDW74297.1"/>
    <property type="molecule type" value="Genomic_DNA"/>
</dbReference>
<keyword evidence="6" id="KW-0720">Serine protease</keyword>
<dbReference type="CDD" id="cd00190">
    <property type="entry name" value="Tryp_SPc"/>
    <property type="match status" value="1"/>
</dbReference>
<evidence type="ECO:0000313" key="12">
    <source>
        <dbReference type="EMBL" id="EDW74297.1"/>
    </source>
</evidence>
<dbReference type="PANTHER" id="PTHR24276:SF91">
    <property type="entry name" value="AT26814P-RELATED"/>
    <property type="match status" value="1"/>
</dbReference>
<dbReference type="PhylomeDB" id="B4MQA8"/>
<proteinExistence type="inferred from homology"/>
<evidence type="ECO:0000256" key="6">
    <source>
        <dbReference type="ARBA" id="ARBA00022825"/>
    </source>
</evidence>